<dbReference type="GO" id="GO:0006508">
    <property type="term" value="P:proteolysis"/>
    <property type="evidence" value="ECO:0007669"/>
    <property type="project" value="UniProtKB-KW"/>
</dbReference>
<dbReference type="EMBL" id="MCFD01000007">
    <property type="protein sequence ID" value="ORX69487.1"/>
    <property type="molecule type" value="Genomic_DNA"/>
</dbReference>
<evidence type="ECO:0000256" key="7">
    <source>
        <dbReference type="ARBA" id="ARBA00022801"/>
    </source>
</evidence>
<dbReference type="PRINTS" id="PR00999">
    <property type="entry name" value="FUNGALYSIN"/>
</dbReference>
<accession>A0A1Y1W7G3</accession>
<feature type="domain" description="FTP" evidence="15">
    <location>
        <begin position="92"/>
        <end position="142"/>
    </location>
</feature>
<dbReference type="InterPro" id="IPR050371">
    <property type="entry name" value="Fungal_virulence_M36"/>
</dbReference>
<feature type="binding site" evidence="12">
    <location>
        <position position="479"/>
    </location>
    <ligand>
        <name>Zn(2+)</name>
        <dbReference type="ChEBI" id="CHEBI:29105"/>
        <note>catalytic</note>
    </ligand>
</feature>
<organism evidence="16 17">
    <name type="scientific">Linderina pennispora</name>
    <dbReference type="NCBI Taxonomy" id="61395"/>
    <lineage>
        <taxon>Eukaryota</taxon>
        <taxon>Fungi</taxon>
        <taxon>Fungi incertae sedis</taxon>
        <taxon>Zoopagomycota</taxon>
        <taxon>Kickxellomycotina</taxon>
        <taxon>Kickxellomycetes</taxon>
        <taxon>Kickxellales</taxon>
        <taxon>Kickxellaceae</taxon>
        <taxon>Linderina</taxon>
    </lineage>
</organism>
<proteinExistence type="inferred from homology"/>
<dbReference type="CDD" id="cd09596">
    <property type="entry name" value="M36"/>
    <property type="match status" value="1"/>
</dbReference>
<evidence type="ECO:0000256" key="11">
    <source>
        <dbReference type="PIRSR" id="PIRSR601842-1"/>
    </source>
</evidence>
<feature type="binding site" evidence="12">
    <location>
        <position position="270"/>
    </location>
    <ligand>
        <name>Zn(2+)</name>
        <dbReference type="ChEBI" id="CHEBI:29105"/>
        <note>catalytic</note>
    </ligand>
</feature>
<feature type="chain" id="PRO_5011816853" description="Extracellular metalloproteinase" evidence="13">
    <location>
        <begin position="21"/>
        <end position="649"/>
    </location>
</feature>
<evidence type="ECO:0000259" key="15">
    <source>
        <dbReference type="Pfam" id="PF07504"/>
    </source>
</evidence>
<evidence type="ECO:0000313" key="16">
    <source>
        <dbReference type="EMBL" id="ORX69487.1"/>
    </source>
</evidence>
<dbReference type="PANTHER" id="PTHR33478">
    <property type="entry name" value="EXTRACELLULAR METALLOPROTEINASE MEP"/>
    <property type="match status" value="1"/>
</dbReference>
<dbReference type="Pfam" id="PF07504">
    <property type="entry name" value="FTP"/>
    <property type="match status" value="1"/>
</dbReference>
<dbReference type="InterPro" id="IPR011096">
    <property type="entry name" value="FTP_domain"/>
</dbReference>
<evidence type="ECO:0000256" key="1">
    <source>
        <dbReference type="ARBA" id="ARBA00004613"/>
    </source>
</evidence>
<dbReference type="Proteomes" id="UP000193922">
    <property type="component" value="Unassembled WGS sequence"/>
</dbReference>
<comment type="similarity">
    <text evidence="2 13">Belongs to the peptidase M36 family.</text>
</comment>
<keyword evidence="8 12" id="KW-0862">Zinc</keyword>
<evidence type="ECO:0000256" key="12">
    <source>
        <dbReference type="PIRSR" id="PIRSR601842-2"/>
    </source>
</evidence>
<keyword evidence="7 13" id="KW-0378">Hydrolase</keyword>
<feature type="active site" evidence="11">
    <location>
        <position position="450"/>
    </location>
</feature>
<keyword evidence="17" id="KW-1185">Reference proteome</keyword>
<dbReference type="GeneID" id="63804263"/>
<keyword evidence="3 13" id="KW-0964">Secreted</keyword>
<dbReference type="InterPro" id="IPR001842">
    <property type="entry name" value="Peptidase_M36"/>
</dbReference>
<keyword evidence="6 13" id="KW-0732">Signal</keyword>
<dbReference type="GO" id="GO:0005615">
    <property type="term" value="C:extracellular space"/>
    <property type="evidence" value="ECO:0007669"/>
    <property type="project" value="InterPro"/>
</dbReference>
<evidence type="ECO:0000256" key="4">
    <source>
        <dbReference type="ARBA" id="ARBA00022670"/>
    </source>
</evidence>
<feature type="signal peptide" evidence="13">
    <location>
        <begin position="1"/>
        <end position="20"/>
    </location>
</feature>
<comment type="caution">
    <text evidence="16">The sequence shown here is derived from an EMBL/GenBank/DDBJ whole genome shotgun (WGS) entry which is preliminary data.</text>
</comment>
<evidence type="ECO:0000256" key="3">
    <source>
        <dbReference type="ARBA" id="ARBA00022525"/>
    </source>
</evidence>
<evidence type="ECO:0000256" key="10">
    <source>
        <dbReference type="ARBA" id="ARBA00023145"/>
    </source>
</evidence>
<evidence type="ECO:0000256" key="8">
    <source>
        <dbReference type="ARBA" id="ARBA00022833"/>
    </source>
</evidence>
<comment type="cofactor">
    <cofactor evidence="12">
        <name>Zn(2+)</name>
        <dbReference type="ChEBI" id="CHEBI:29105"/>
    </cofactor>
    <text evidence="12">Binds 1 zinc ion per subunit.</text>
</comment>
<keyword evidence="9 13" id="KW-0482">Metalloprotease</keyword>
<evidence type="ECO:0000256" key="2">
    <source>
        <dbReference type="ARBA" id="ARBA00006006"/>
    </source>
</evidence>
<protein>
    <recommendedName>
        <fullName evidence="13">Extracellular metalloproteinase</fullName>
        <ecNumber evidence="13">3.4.24.-</ecNumber>
    </recommendedName>
    <alternativeName>
        <fullName evidence="13">Fungalysin</fullName>
    </alternativeName>
</protein>
<evidence type="ECO:0000256" key="5">
    <source>
        <dbReference type="ARBA" id="ARBA00022723"/>
    </source>
</evidence>
<gene>
    <name evidence="16" type="ORF">DL89DRAFT_267692</name>
</gene>
<keyword evidence="4 13" id="KW-0645">Protease</keyword>
<dbReference type="Pfam" id="PF02128">
    <property type="entry name" value="Peptidase_M36"/>
    <property type="match status" value="1"/>
</dbReference>
<dbReference type="GO" id="GO:0004222">
    <property type="term" value="F:metalloendopeptidase activity"/>
    <property type="evidence" value="ECO:0007669"/>
    <property type="project" value="InterPro"/>
</dbReference>
<comment type="subcellular location">
    <subcellularLocation>
        <location evidence="1 13">Secreted</location>
    </subcellularLocation>
</comment>
<dbReference type="PANTHER" id="PTHR33478:SF1">
    <property type="entry name" value="EXTRACELLULAR METALLOPROTEINASE MEP"/>
    <property type="match status" value="1"/>
</dbReference>
<evidence type="ECO:0000256" key="6">
    <source>
        <dbReference type="ARBA" id="ARBA00022729"/>
    </source>
</evidence>
<feature type="binding site" evidence="12">
    <location>
        <position position="453"/>
    </location>
    <ligand>
        <name>Zn(2+)</name>
        <dbReference type="ChEBI" id="CHEBI:29105"/>
        <note>catalytic</note>
    </ligand>
</feature>
<sequence>MVKLTSIVSLLAATLATVSAAADHHQDIVTFTPELSGKGQFKVYDKPVTVSTDSSAQAASFVGGSKKDSAVKSKADIAVAYLAKNHKIPAENIKITDAYTDARSGITHVYARQTNGGVDVANGLANVNVDSKGRIISSSHSFASTDALGKVKRSNGSLVARASDDASLKTAFKSLNDYVKTAVSDSDLNKITVASTSNFVSGEPQFTITNVPSASAVDGSATAKKALIQKADGSLAHVWEITLKQDSHWWSAHVNQDTGSVEAIHDWVSHAESYNVYPRNVNDPLEGSRSVVSSPANTNASPKGWVTGTTTTGNNVWAQNNPTGGSTWQTNYRPNSTNGAFDFPLDLTKAPSSYIDSAITQLFYTVNTVHDLSYLYGFDEAAGNFQDVNYSGKGVGGDYVIAYAQDGSGTDNANFATPPDGQHGVMRMYTWTQTNPNRDGDFEQDIVAHEFTHGISNRLTGGPANSNCLGSGEPGGMGEGWSDTVANLLRIKSGDTRSRNLVLGEYSNGSGIRNYPYSTSLTTNPSTYSYLDKSGYNGVHAIGEVWAEILYEVIWNLIDANGIAADLFSHDLTKGNSIALQIILDGMKLQPCKPTFLNARDAIIQADQNLTGGKNKCAIWKGFAKRGLGVKAVVKSRRHIDDFTVPSGC</sequence>
<dbReference type="InterPro" id="IPR027268">
    <property type="entry name" value="Peptidase_M4/M1_CTD_sf"/>
</dbReference>
<dbReference type="GO" id="GO:0008270">
    <property type="term" value="F:zinc ion binding"/>
    <property type="evidence" value="ECO:0007669"/>
    <property type="project" value="InterPro"/>
</dbReference>
<evidence type="ECO:0000256" key="13">
    <source>
        <dbReference type="RuleBase" id="RU364017"/>
    </source>
</evidence>
<keyword evidence="10 13" id="KW-0865">Zymogen</keyword>
<feature type="compositionally biased region" description="Polar residues" evidence="14">
    <location>
        <begin position="290"/>
        <end position="301"/>
    </location>
</feature>
<dbReference type="AlphaFoldDB" id="A0A1Y1W7G3"/>
<dbReference type="RefSeq" id="XP_040743175.1">
    <property type="nucleotide sequence ID" value="XM_040887615.1"/>
</dbReference>
<keyword evidence="5 12" id="KW-0479">Metal-binding</keyword>
<dbReference type="EC" id="3.4.24.-" evidence="13"/>
<feature type="compositionally biased region" description="Low complexity" evidence="14">
    <location>
        <begin position="304"/>
        <end position="315"/>
    </location>
</feature>
<reference evidence="16 17" key="1">
    <citation type="submission" date="2016-07" db="EMBL/GenBank/DDBJ databases">
        <title>Pervasive Adenine N6-methylation of Active Genes in Fungi.</title>
        <authorList>
            <consortium name="DOE Joint Genome Institute"/>
            <person name="Mondo S.J."/>
            <person name="Dannebaum R.O."/>
            <person name="Kuo R.C."/>
            <person name="Labutti K."/>
            <person name="Haridas S."/>
            <person name="Kuo A."/>
            <person name="Salamov A."/>
            <person name="Ahrendt S.R."/>
            <person name="Lipzen A."/>
            <person name="Sullivan W."/>
            <person name="Andreopoulos W.B."/>
            <person name="Clum A."/>
            <person name="Lindquist E."/>
            <person name="Daum C."/>
            <person name="Ramamoorthy G.K."/>
            <person name="Gryganskyi A."/>
            <person name="Culley D."/>
            <person name="Magnuson J.K."/>
            <person name="James T.Y."/>
            <person name="O'Malley M.A."/>
            <person name="Stajich J.E."/>
            <person name="Spatafora J.W."/>
            <person name="Visel A."/>
            <person name="Grigoriev I.V."/>
        </authorList>
    </citation>
    <scope>NUCLEOTIDE SEQUENCE [LARGE SCALE GENOMIC DNA]</scope>
    <source>
        <strain evidence="16 17">ATCC 12442</strain>
    </source>
</reference>
<dbReference type="Gene3D" id="1.10.390.10">
    <property type="entry name" value="Neutral Protease Domain 2"/>
    <property type="match status" value="1"/>
</dbReference>
<dbReference type="SUPFAM" id="SSF55486">
    <property type="entry name" value="Metalloproteases ('zincins'), catalytic domain"/>
    <property type="match status" value="1"/>
</dbReference>
<name>A0A1Y1W7G3_9FUNG</name>
<feature type="region of interest" description="Disordered" evidence="14">
    <location>
        <begin position="287"/>
        <end position="315"/>
    </location>
</feature>
<evidence type="ECO:0000256" key="14">
    <source>
        <dbReference type="SAM" id="MobiDB-lite"/>
    </source>
</evidence>
<evidence type="ECO:0000256" key="9">
    <source>
        <dbReference type="ARBA" id="ARBA00023049"/>
    </source>
</evidence>
<dbReference type="OrthoDB" id="3227768at2759"/>
<evidence type="ECO:0000313" key="17">
    <source>
        <dbReference type="Proteomes" id="UP000193922"/>
    </source>
</evidence>
<feature type="binding site" evidence="12">
    <location>
        <position position="449"/>
    </location>
    <ligand>
        <name>Zn(2+)</name>
        <dbReference type="ChEBI" id="CHEBI:29105"/>
        <note>catalytic</note>
    </ligand>
</feature>
<dbReference type="Gene3D" id="3.10.170.10">
    <property type="match status" value="1"/>
</dbReference>